<accession>D1BJ47</accession>
<evidence type="ECO:0000313" key="15">
    <source>
        <dbReference type="EMBL" id="ACZ22241.1"/>
    </source>
</evidence>
<dbReference type="InterPro" id="IPR000462">
    <property type="entry name" value="CDP-OH_P_trans"/>
</dbReference>
<comment type="similarity">
    <text evidence="2 12">Belongs to the CDP-alcohol phosphatidyltransferase class-I family.</text>
</comment>
<sequence length="219" mass="23634">MSTQTASPWNIANIITMVRIALVPVFGWALLQDGGDDVTWRLVAVAIFGVAAITDRLDGYLARKNDLVTDLGKILDPIADKVLIGTALVLLSALGELWWWVTIAILARELGITLMRMVILRYVVMPASRGGKLKTVLQSVAIPILLLPLDHLPTFVGWVGTVAMGAALVVTLATGVDYALQGWRVVREHRAEVARSQTASPTASPTGEPEGIAHDTRRP</sequence>
<feature type="region of interest" description="Disordered" evidence="13">
    <location>
        <begin position="194"/>
        <end position="219"/>
    </location>
</feature>
<gene>
    <name evidence="15" type="ordered locus">Sked_23260</name>
</gene>
<evidence type="ECO:0000256" key="7">
    <source>
        <dbReference type="ARBA" id="ARBA00023098"/>
    </source>
</evidence>
<dbReference type="PANTHER" id="PTHR14269:SF52">
    <property type="entry name" value="PHOSPHATIDYLGLYCEROPHOSPHATE SYNTHASE-RELATED"/>
    <property type="match status" value="1"/>
</dbReference>
<dbReference type="PIRSF" id="PIRSF000847">
    <property type="entry name" value="Phos_ph_gly_syn"/>
    <property type="match status" value="1"/>
</dbReference>
<reference evidence="15 16" key="1">
    <citation type="journal article" date="2009" name="Stand. Genomic Sci.">
        <title>Complete genome sequence of Sanguibacter keddieii type strain (ST-74).</title>
        <authorList>
            <person name="Ivanova N."/>
            <person name="Sikorski J."/>
            <person name="Sims D."/>
            <person name="Brettin T."/>
            <person name="Detter J.C."/>
            <person name="Han C."/>
            <person name="Lapidus A."/>
            <person name="Copeland A."/>
            <person name="Glavina Del Rio T."/>
            <person name="Nolan M."/>
            <person name="Chen F."/>
            <person name="Lucas S."/>
            <person name="Tice H."/>
            <person name="Cheng J.F."/>
            <person name="Bruce D."/>
            <person name="Goodwin L."/>
            <person name="Pitluck S."/>
            <person name="Pati A."/>
            <person name="Mavromatis K."/>
            <person name="Chen A."/>
            <person name="Palaniappan K."/>
            <person name="D'haeseleer P."/>
            <person name="Chain P."/>
            <person name="Bristow J."/>
            <person name="Eisen J.A."/>
            <person name="Markowitz V."/>
            <person name="Hugenholtz P."/>
            <person name="Goker M."/>
            <person name="Pukall R."/>
            <person name="Klenk H.P."/>
            <person name="Kyrpides N.C."/>
        </authorList>
    </citation>
    <scope>NUCLEOTIDE SEQUENCE [LARGE SCALE GENOMIC DNA]</scope>
    <source>
        <strain evidence="16">ATCC 51767 / DSM 10542 / NCFB 3025 / ST-74</strain>
    </source>
</reference>
<dbReference type="Proteomes" id="UP000000322">
    <property type="component" value="Chromosome"/>
</dbReference>
<dbReference type="STRING" id="446469.Sked_23260"/>
<dbReference type="RefSeq" id="WP_012867310.1">
    <property type="nucleotide sequence ID" value="NC_013521.1"/>
</dbReference>
<organism evidence="15 16">
    <name type="scientific">Sanguibacter keddieii (strain ATCC 51767 / DSM 10542 / NCFB 3025 / ST-74)</name>
    <dbReference type="NCBI Taxonomy" id="446469"/>
    <lineage>
        <taxon>Bacteria</taxon>
        <taxon>Bacillati</taxon>
        <taxon>Actinomycetota</taxon>
        <taxon>Actinomycetes</taxon>
        <taxon>Micrococcales</taxon>
        <taxon>Sanguibacteraceae</taxon>
        <taxon>Sanguibacter</taxon>
    </lineage>
</organism>
<evidence type="ECO:0000313" key="16">
    <source>
        <dbReference type="Proteomes" id="UP000000322"/>
    </source>
</evidence>
<evidence type="ECO:0000256" key="1">
    <source>
        <dbReference type="ARBA" id="ARBA00004141"/>
    </source>
</evidence>
<keyword evidence="6 14" id="KW-1133">Transmembrane helix</keyword>
<dbReference type="InterPro" id="IPR004570">
    <property type="entry name" value="Phosphatidylglycerol_P_synth"/>
</dbReference>
<dbReference type="InterPro" id="IPR050324">
    <property type="entry name" value="CDP-alcohol_PTase-I"/>
</dbReference>
<dbReference type="InterPro" id="IPR048254">
    <property type="entry name" value="CDP_ALCOHOL_P_TRANSF_CS"/>
</dbReference>
<feature type="compositionally biased region" description="Polar residues" evidence="13">
    <location>
        <begin position="196"/>
        <end position="205"/>
    </location>
</feature>
<dbReference type="PROSITE" id="PS00379">
    <property type="entry name" value="CDP_ALCOHOL_P_TRANSF"/>
    <property type="match status" value="1"/>
</dbReference>
<keyword evidence="4 12" id="KW-0808">Transferase</keyword>
<dbReference type="EMBL" id="CP001819">
    <property type="protein sequence ID" value="ACZ22241.1"/>
    <property type="molecule type" value="Genomic_DNA"/>
</dbReference>
<keyword evidence="5 14" id="KW-0812">Transmembrane</keyword>
<keyword evidence="10" id="KW-1208">Phospholipid metabolism</keyword>
<keyword evidence="3" id="KW-0444">Lipid biosynthesis</keyword>
<dbReference type="HOGENOM" id="CLU_051314_2_0_11"/>
<evidence type="ECO:0000256" key="3">
    <source>
        <dbReference type="ARBA" id="ARBA00022516"/>
    </source>
</evidence>
<dbReference type="Gene3D" id="1.20.120.1760">
    <property type="match status" value="1"/>
</dbReference>
<protein>
    <recommendedName>
        <fullName evidence="11">CDP-diacylglycerol--glycerol-3-phosphate 3-phosphatidyltransferase</fullName>
        <ecNumber evidence="11">2.7.8.5</ecNumber>
    </recommendedName>
</protein>
<feature type="transmembrane region" description="Helical" evidence="14">
    <location>
        <begin position="12"/>
        <end position="31"/>
    </location>
</feature>
<evidence type="ECO:0000256" key="5">
    <source>
        <dbReference type="ARBA" id="ARBA00022692"/>
    </source>
</evidence>
<keyword evidence="9" id="KW-0594">Phospholipid biosynthesis</keyword>
<dbReference type="AlphaFoldDB" id="D1BJ47"/>
<evidence type="ECO:0000256" key="8">
    <source>
        <dbReference type="ARBA" id="ARBA00023136"/>
    </source>
</evidence>
<keyword evidence="16" id="KW-1185">Reference proteome</keyword>
<dbReference type="KEGG" id="ske:Sked_23260"/>
<evidence type="ECO:0000256" key="9">
    <source>
        <dbReference type="ARBA" id="ARBA00023209"/>
    </source>
</evidence>
<evidence type="ECO:0000256" key="11">
    <source>
        <dbReference type="NCBIfam" id="TIGR00560"/>
    </source>
</evidence>
<feature type="transmembrane region" description="Helical" evidence="14">
    <location>
        <begin position="38"/>
        <end position="54"/>
    </location>
</feature>
<evidence type="ECO:0000256" key="2">
    <source>
        <dbReference type="ARBA" id="ARBA00010441"/>
    </source>
</evidence>
<dbReference type="UniPathway" id="UPA00085"/>
<evidence type="ECO:0000256" key="6">
    <source>
        <dbReference type="ARBA" id="ARBA00022989"/>
    </source>
</evidence>
<dbReference type="NCBIfam" id="TIGR00560">
    <property type="entry name" value="pgsA"/>
    <property type="match status" value="1"/>
</dbReference>
<evidence type="ECO:0000256" key="4">
    <source>
        <dbReference type="ARBA" id="ARBA00022679"/>
    </source>
</evidence>
<dbReference type="InterPro" id="IPR043130">
    <property type="entry name" value="CDP-OH_PTrfase_TM_dom"/>
</dbReference>
<dbReference type="PANTHER" id="PTHR14269">
    <property type="entry name" value="CDP-DIACYLGLYCEROL--GLYCEROL-3-PHOSPHATE 3-PHOSPHATIDYLTRANSFERASE-RELATED"/>
    <property type="match status" value="1"/>
</dbReference>
<dbReference type="EC" id="2.7.8.5" evidence="11"/>
<proteinExistence type="inferred from homology"/>
<evidence type="ECO:0000256" key="10">
    <source>
        <dbReference type="ARBA" id="ARBA00023264"/>
    </source>
</evidence>
<keyword evidence="8 14" id="KW-0472">Membrane</keyword>
<dbReference type="eggNOG" id="COG0558">
    <property type="taxonomic scope" value="Bacteria"/>
</dbReference>
<evidence type="ECO:0000256" key="13">
    <source>
        <dbReference type="SAM" id="MobiDB-lite"/>
    </source>
</evidence>
<keyword evidence="7" id="KW-0443">Lipid metabolism</keyword>
<feature type="transmembrane region" description="Helical" evidence="14">
    <location>
        <begin position="155"/>
        <end position="180"/>
    </location>
</feature>
<dbReference type="GO" id="GO:0046474">
    <property type="term" value="P:glycerophospholipid biosynthetic process"/>
    <property type="evidence" value="ECO:0007669"/>
    <property type="project" value="TreeGrafter"/>
</dbReference>
<dbReference type="GO" id="GO:0016020">
    <property type="term" value="C:membrane"/>
    <property type="evidence" value="ECO:0007669"/>
    <property type="project" value="UniProtKB-SubCell"/>
</dbReference>
<evidence type="ECO:0000256" key="12">
    <source>
        <dbReference type="RuleBase" id="RU003750"/>
    </source>
</evidence>
<dbReference type="GO" id="GO:0008444">
    <property type="term" value="F:CDP-diacylglycerol-glycerol-3-phosphate 3-phosphatidyltransferase activity"/>
    <property type="evidence" value="ECO:0007669"/>
    <property type="project" value="UniProtKB-UniRule"/>
</dbReference>
<dbReference type="Pfam" id="PF01066">
    <property type="entry name" value="CDP-OH_P_transf"/>
    <property type="match status" value="1"/>
</dbReference>
<evidence type="ECO:0000256" key="14">
    <source>
        <dbReference type="SAM" id="Phobius"/>
    </source>
</evidence>
<comment type="subcellular location">
    <subcellularLocation>
        <location evidence="1">Membrane</location>
        <topology evidence="1">Multi-pass membrane protein</topology>
    </subcellularLocation>
</comment>
<name>D1BJ47_SANKS</name>